<dbReference type="CDD" id="cd07242">
    <property type="entry name" value="VOC_BsYqjT"/>
    <property type="match status" value="1"/>
</dbReference>
<dbReference type="AlphaFoldDB" id="A0A1N6VW00"/>
<dbReference type="Gene3D" id="3.10.180.10">
    <property type="entry name" value="2,3-Dihydroxybiphenyl 1,2-Dioxygenase, domain 1"/>
    <property type="match status" value="1"/>
</dbReference>
<keyword evidence="1" id="KW-0479">Metal-binding</keyword>
<dbReference type="RefSeq" id="WP_076427677.1">
    <property type="nucleotide sequence ID" value="NZ_FTNO01000001.1"/>
</dbReference>
<keyword evidence="3" id="KW-0223">Dioxygenase</keyword>
<dbReference type="PANTHER" id="PTHR36113">
    <property type="entry name" value="LYASE, PUTATIVE-RELATED-RELATED"/>
    <property type="match status" value="1"/>
</dbReference>
<dbReference type="InterPro" id="IPR004360">
    <property type="entry name" value="Glyas_Fos-R_dOase_dom"/>
</dbReference>
<dbReference type="Proteomes" id="UP000186914">
    <property type="component" value="Unassembled WGS sequence"/>
</dbReference>
<dbReference type="EMBL" id="FTNO01000001">
    <property type="protein sequence ID" value="SIQ82063.1"/>
    <property type="molecule type" value="Genomic_DNA"/>
</dbReference>
<accession>A0A1N6VW00</accession>
<keyword evidence="3" id="KW-0560">Oxidoreductase</keyword>
<organism evidence="3 4">
    <name type="scientific">Haladaptatus litoreus</name>
    <dbReference type="NCBI Taxonomy" id="553468"/>
    <lineage>
        <taxon>Archaea</taxon>
        <taxon>Methanobacteriati</taxon>
        <taxon>Methanobacteriota</taxon>
        <taxon>Stenosarchaea group</taxon>
        <taxon>Halobacteria</taxon>
        <taxon>Halobacteriales</taxon>
        <taxon>Haladaptataceae</taxon>
        <taxon>Haladaptatus</taxon>
    </lineage>
</organism>
<dbReference type="GO" id="GO:0046872">
    <property type="term" value="F:metal ion binding"/>
    <property type="evidence" value="ECO:0007669"/>
    <property type="project" value="UniProtKB-KW"/>
</dbReference>
<feature type="domain" description="VOC" evidence="2">
    <location>
        <begin position="8"/>
        <end position="134"/>
    </location>
</feature>
<evidence type="ECO:0000256" key="1">
    <source>
        <dbReference type="ARBA" id="ARBA00022723"/>
    </source>
</evidence>
<dbReference type="SUPFAM" id="SSF54593">
    <property type="entry name" value="Glyoxalase/Bleomycin resistance protein/Dihydroxybiphenyl dioxygenase"/>
    <property type="match status" value="1"/>
</dbReference>
<dbReference type="PANTHER" id="PTHR36113:SF6">
    <property type="entry name" value="FOSFOMYCIN RESISTANCE PROTEIN FOSX"/>
    <property type="match status" value="1"/>
</dbReference>
<dbReference type="InterPro" id="IPR029068">
    <property type="entry name" value="Glyas_Bleomycin-R_OHBP_Dase"/>
</dbReference>
<evidence type="ECO:0000259" key="2">
    <source>
        <dbReference type="PROSITE" id="PS51819"/>
    </source>
</evidence>
<dbReference type="InterPro" id="IPR037523">
    <property type="entry name" value="VOC_core"/>
</dbReference>
<dbReference type="Pfam" id="PF00903">
    <property type="entry name" value="Glyoxalase"/>
    <property type="match status" value="1"/>
</dbReference>
<keyword evidence="4" id="KW-1185">Reference proteome</keyword>
<name>A0A1N6VW00_9EURY</name>
<reference evidence="4" key="1">
    <citation type="submission" date="2017-01" db="EMBL/GenBank/DDBJ databases">
        <authorList>
            <person name="Varghese N."/>
            <person name="Submissions S."/>
        </authorList>
    </citation>
    <scope>NUCLEOTIDE SEQUENCE [LARGE SCALE GENOMIC DNA]</scope>
    <source>
        <strain evidence="4">CGMCC 1.7737</strain>
    </source>
</reference>
<proteinExistence type="predicted"/>
<dbReference type="GO" id="GO:0051213">
    <property type="term" value="F:dioxygenase activity"/>
    <property type="evidence" value="ECO:0007669"/>
    <property type="project" value="UniProtKB-KW"/>
</dbReference>
<evidence type="ECO:0000313" key="3">
    <source>
        <dbReference type="EMBL" id="SIQ82063.1"/>
    </source>
</evidence>
<dbReference type="InterPro" id="IPR051332">
    <property type="entry name" value="Fosfomycin_Res_Enzymes"/>
</dbReference>
<dbReference type="PROSITE" id="PS51819">
    <property type="entry name" value="VOC"/>
    <property type="match status" value="1"/>
</dbReference>
<protein>
    <submittedName>
        <fullName evidence="3">Glyoxalase/Bleomycin resistance protein/Dioxygenase superfamily protein</fullName>
    </submittedName>
</protein>
<evidence type="ECO:0000313" key="4">
    <source>
        <dbReference type="Proteomes" id="UP000186914"/>
    </source>
</evidence>
<sequence length="145" mass="16827">MNDSQSGLLHHVELYASDFEPSATFWGWLLGDLDYSVYQDWDGGRSWKRGPTYIVLVQANEKYLDEPYHRCRPGLNHLAFHAESREQVDELTAKLRERDVPILYEDDHPFAGGEDHYAVYFEDPERMKVELIAPKSQQIGRNGGR</sequence>
<dbReference type="OrthoDB" id="166801at2157"/>
<gene>
    <name evidence="3" type="ORF">SAMN05421858_0511</name>
</gene>